<dbReference type="Gene3D" id="1.20.58.480">
    <property type="match status" value="1"/>
</dbReference>
<comment type="similarity">
    <text evidence="1 5">Belongs to the indoleamine 2,3-dioxygenase family.</text>
</comment>
<evidence type="ECO:0000256" key="4">
    <source>
        <dbReference type="PIRSR" id="PIRSR600898-1"/>
    </source>
</evidence>
<dbReference type="SUPFAM" id="SSF140959">
    <property type="entry name" value="Indolic compounds 2,3-dioxygenase-like"/>
    <property type="match status" value="1"/>
</dbReference>
<keyword evidence="7" id="KW-1185">Reference proteome</keyword>
<organism evidence="6 7">
    <name type="scientific">Cyphellophora europaea (strain CBS 101466)</name>
    <name type="common">Phialophora europaea</name>
    <dbReference type="NCBI Taxonomy" id="1220924"/>
    <lineage>
        <taxon>Eukaryota</taxon>
        <taxon>Fungi</taxon>
        <taxon>Dikarya</taxon>
        <taxon>Ascomycota</taxon>
        <taxon>Pezizomycotina</taxon>
        <taxon>Eurotiomycetes</taxon>
        <taxon>Chaetothyriomycetidae</taxon>
        <taxon>Chaetothyriales</taxon>
        <taxon>Cyphellophoraceae</taxon>
        <taxon>Cyphellophora</taxon>
    </lineage>
</organism>
<dbReference type="EC" id="1.13.11.52" evidence="5"/>
<dbReference type="GO" id="GO:0046872">
    <property type="term" value="F:metal ion binding"/>
    <property type="evidence" value="ECO:0007669"/>
    <property type="project" value="UniProtKB-UniRule"/>
</dbReference>
<dbReference type="InterPro" id="IPR000898">
    <property type="entry name" value="Indolamine_dOase"/>
</dbReference>
<dbReference type="VEuPathDB" id="FungiDB:HMPREF1541_04505"/>
<evidence type="ECO:0000313" key="6">
    <source>
        <dbReference type="EMBL" id="ETN40229.1"/>
    </source>
</evidence>
<keyword evidence="5" id="KW-0223">Dioxygenase</keyword>
<evidence type="ECO:0000256" key="1">
    <source>
        <dbReference type="ARBA" id="ARBA00007119"/>
    </source>
</evidence>
<dbReference type="RefSeq" id="XP_008717072.1">
    <property type="nucleotide sequence ID" value="XM_008718850.1"/>
</dbReference>
<dbReference type="GO" id="GO:0034354">
    <property type="term" value="P:'de novo' NAD+ biosynthetic process from L-tryptophan"/>
    <property type="evidence" value="ECO:0007669"/>
    <property type="project" value="TreeGrafter"/>
</dbReference>
<dbReference type="eggNOG" id="ENOG502QV6W">
    <property type="taxonomic scope" value="Eukaryota"/>
</dbReference>
<dbReference type="OrthoDB" id="540174at2759"/>
<name>W2RX05_CYPE1</name>
<dbReference type="Pfam" id="PF01231">
    <property type="entry name" value="IDO"/>
    <property type="match status" value="1"/>
</dbReference>
<dbReference type="PANTHER" id="PTHR28657:SF5">
    <property type="entry name" value="INDOLEAMINE 2,3-DIOXYGENASE"/>
    <property type="match status" value="1"/>
</dbReference>
<dbReference type="GO" id="GO:0020037">
    <property type="term" value="F:heme binding"/>
    <property type="evidence" value="ECO:0007669"/>
    <property type="project" value="UniProtKB-UniRule"/>
</dbReference>
<reference evidence="6 7" key="1">
    <citation type="submission" date="2013-03" db="EMBL/GenBank/DDBJ databases">
        <title>The Genome Sequence of Phialophora europaea CBS 101466.</title>
        <authorList>
            <consortium name="The Broad Institute Genomics Platform"/>
            <person name="Cuomo C."/>
            <person name="de Hoog S."/>
            <person name="Gorbushina A."/>
            <person name="Walker B."/>
            <person name="Young S.K."/>
            <person name="Zeng Q."/>
            <person name="Gargeya S."/>
            <person name="Fitzgerald M."/>
            <person name="Haas B."/>
            <person name="Abouelleil A."/>
            <person name="Allen A.W."/>
            <person name="Alvarado L."/>
            <person name="Arachchi H.M."/>
            <person name="Berlin A.M."/>
            <person name="Chapman S.B."/>
            <person name="Gainer-Dewar J."/>
            <person name="Goldberg J."/>
            <person name="Griggs A."/>
            <person name="Gujja S."/>
            <person name="Hansen M."/>
            <person name="Howarth C."/>
            <person name="Imamovic A."/>
            <person name="Ireland A."/>
            <person name="Larimer J."/>
            <person name="McCowan C."/>
            <person name="Murphy C."/>
            <person name="Pearson M."/>
            <person name="Poon T.W."/>
            <person name="Priest M."/>
            <person name="Roberts A."/>
            <person name="Saif S."/>
            <person name="Shea T."/>
            <person name="Sisk P."/>
            <person name="Sykes S."/>
            <person name="Wortman J."/>
            <person name="Nusbaum C."/>
            <person name="Birren B."/>
        </authorList>
    </citation>
    <scope>NUCLEOTIDE SEQUENCE [LARGE SCALE GENOMIC DNA]</scope>
    <source>
        <strain evidence="6 7">CBS 101466</strain>
    </source>
</reference>
<dbReference type="GO" id="GO:0019441">
    <property type="term" value="P:L-tryptophan catabolic process to kynurenine"/>
    <property type="evidence" value="ECO:0007669"/>
    <property type="project" value="UniProtKB-UniRule"/>
</dbReference>
<dbReference type="STRING" id="1220924.W2RX05"/>
<sequence>MAAALPHLLDLQAYNVDSTTGFIPSTPPLRALPAYFAAWDELAAQLPQLINTGALRAKVAGLELLDASRLHGTEELRRGFVVLGFLVHGYVWCGDVDDGGGRQGTAGKEGVTVPAQLAEPYLLVCKRLGLEGRETLSYAGLCMWNWGFRAGETGEREGVPELEEMVSLVTFTGTRDEEVFYLVPVLVEMEGGKLPRRLVEGIAAAVEGDWGLLCEVLAEARVALERMQGHMKKLHEQCDPILFYGRVRPFLAGGKESVGGGWTFEMADGSREWRSCIGGSAAQCSTFPAIDRLLGVKHESRGEGLSVFDEMREYMCGCYRDFLSALDGLPSVGDLVESSGDGELLESYNAVLEELARWRSKHIGVVTTHIVSQARKNMKDTVPAEEVTEGLSVKDETELQGTGGTALIPFLKGSRKDTEAARKEHTEVSASAHL</sequence>
<dbReference type="EMBL" id="KB822720">
    <property type="protein sequence ID" value="ETN40229.1"/>
    <property type="molecule type" value="Genomic_DNA"/>
</dbReference>
<dbReference type="GO" id="GO:0005737">
    <property type="term" value="C:cytoplasm"/>
    <property type="evidence" value="ECO:0007669"/>
    <property type="project" value="TreeGrafter"/>
</dbReference>
<dbReference type="GeneID" id="19971844"/>
<proteinExistence type="inferred from homology"/>
<dbReference type="GO" id="GO:0033754">
    <property type="term" value="F:indoleamine 2,3-dioxygenase activity"/>
    <property type="evidence" value="ECO:0007669"/>
    <property type="project" value="UniProtKB-EC"/>
</dbReference>
<evidence type="ECO:0000256" key="3">
    <source>
        <dbReference type="ARBA" id="ARBA00023004"/>
    </source>
</evidence>
<keyword evidence="3 4" id="KW-0408">Iron</keyword>
<evidence type="ECO:0000256" key="5">
    <source>
        <dbReference type="RuleBase" id="RU369119"/>
    </source>
</evidence>
<protein>
    <recommendedName>
        <fullName evidence="5">Indoleamine 2,3-dioxygenase</fullName>
        <ecNumber evidence="5">1.13.11.52</ecNumber>
    </recommendedName>
</protein>
<keyword evidence="5" id="KW-0560">Oxidoreductase</keyword>
<accession>W2RX05</accession>
<comment type="catalytic activity">
    <reaction evidence="5">
        <text>L-tryptophan + O2 = N-formyl-L-kynurenine</text>
        <dbReference type="Rhea" id="RHEA:24536"/>
        <dbReference type="ChEBI" id="CHEBI:15379"/>
        <dbReference type="ChEBI" id="CHEBI:57912"/>
        <dbReference type="ChEBI" id="CHEBI:58629"/>
    </reaction>
</comment>
<feature type="binding site" description="proximal binding residue" evidence="4">
    <location>
        <position position="362"/>
    </location>
    <ligand>
        <name>heme b</name>
        <dbReference type="ChEBI" id="CHEBI:60344"/>
    </ligand>
    <ligandPart>
        <name>Fe</name>
        <dbReference type="ChEBI" id="CHEBI:18248"/>
    </ligandPart>
</feature>
<evidence type="ECO:0000313" key="7">
    <source>
        <dbReference type="Proteomes" id="UP000030752"/>
    </source>
</evidence>
<dbReference type="InterPro" id="IPR037217">
    <property type="entry name" value="Trp/Indoleamine_2_3_dOase-like"/>
</dbReference>
<dbReference type="InParanoid" id="W2RX05"/>
<dbReference type="HOGENOM" id="CLU_010089_0_0_1"/>
<dbReference type="PANTHER" id="PTHR28657">
    <property type="entry name" value="INDOLEAMINE 2,3-DIOXYGENASE"/>
    <property type="match status" value="1"/>
</dbReference>
<dbReference type="Proteomes" id="UP000030752">
    <property type="component" value="Unassembled WGS sequence"/>
</dbReference>
<gene>
    <name evidence="6" type="ORF">HMPREF1541_04505</name>
</gene>
<keyword evidence="2 4" id="KW-0479">Metal-binding</keyword>
<dbReference type="AlphaFoldDB" id="W2RX05"/>
<comment type="function">
    <text evidence="5">Produces N-formyl-kynurenine through the oxidation of tryptophan.</text>
</comment>
<keyword evidence="4 5" id="KW-0349">Heme</keyword>
<evidence type="ECO:0000256" key="2">
    <source>
        <dbReference type="ARBA" id="ARBA00022723"/>
    </source>
</evidence>